<dbReference type="Gene3D" id="2.180.10.10">
    <property type="entry name" value="RHS repeat-associated core"/>
    <property type="match status" value="1"/>
</dbReference>
<evidence type="ECO:0000259" key="2">
    <source>
        <dbReference type="Pfam" id="PF25023"/>
    </source>
</evidence>
<proteinExistence type="predicted"/>
<comment type="caution">
    <text evidence="3">The sequence shown here is derived from an EMBL/GenBank/DDBJ whole genome shotgun (WGS) entry which is preliminary data.</text>
</comment>
<evidence type="ECO:0000313" key="3">
    <source>
        <dbReference type="EMBL" id="RDC58922.1"/>
    </source>
</evidence>
<name>A0A369Q328_9SPHN</name>
<dbReference type="PRINTS" id="PR00394">
    <property type="entry name" value="RHSPROTEIN"/>
</dbReference>
<reference evidence="3 4" key="1">
    <citation type="submission" date="2018-04" db="EMBL/GenBank/DDBJ databases">
        <title>Altererythrobacter sp. HME9302 genome sequencing and assembly.</title>
        <authorList>
            <person name="Kang H."/>
            <person name="Kim H."/>
            <person name="Joh K."/>
        </authorList>
    </citation>
    <scope>NUCLEOTIDE SEQUENCE [LARGE SCALE GENOMIC DNA]</scope>
    <source>
        <strain evidence="3 4">HME9302</strain>
    </source>
</reference>
<dbReference type="Proteomes" id="UP000253727">
    <property type="component" value="Unassembled WGS sequence"/>
</dbReference>
<dbReference type="PANTHER" id="PTHR32305:SF15">
    <property type="entry name" value="PROTEIN RHSA-RELATED"/>
    <property type="match status" value="1"/>
</dbReference>
<dbReference type="AlphaFoldDB" id="A0A369Q328"/>
<dbReference type="Pfam" id="PF25023">
    <property type="entry name" value="TEN_YD-shell"/>
    <property type="match status" value="1"/>
</dbReference>
<feature type="domain" description="Teneurin-like YD-shell" evidence="2">
    <location>
        <begin position="11"/>
        <end position="213"/>
    </location>
</feature>
<sequence length="436" mass="44373">MNVDRPYSVNGLNQLTQSGAVPLGYDARGNLTSSGSDGFTYSSENFLTGKAGAVAMSYDPVGRLYQTSGLAAGGTITRFAYDGVDIIGEYNAANQLQWRYVHGPGVDNPIVWYEGAGTTDRRYLHADERGSIVAISNASGGAIGINAYDKYGIPDADNIGRFQYTGQTFIPEAGLYYYKARFYSPTLGRFMQTDPIGYSDGINMYAYVGNDPVNFVDPTGTKKVKCSNGDEIFVPDHYTPKQVKKECGRSSSGGIVAGGMRAGGGGGGGGLFFAGGGGSSGPPDIPIVVSPQNGLLDDLKNAYCSLPSFGGGVSAGGYAGLGGGVTGEAAFDPSSGRISLSAGLNVGVGVGFSVAGTGNTGRGVSSAPVFGSVGVNSNVAAGPVRAGVVVTLIDSSGFNFRNNGVNGGLRAGGGLTANANLTARGGTAFQILPSCK</sequence>
<organism evidence="3 4">
    <name type="scientific">Alteripontixanthobacter maritimus</name>
    <dbReference type="NCBI Taxonomy" id="2161824"/>
    <lineage>
        <taxon>Bacteria</taxon>
        <taxon>Pseudomonadati</taxon>
        <taxon>Pseudomonadota</taxon>
        <taxon>Alphaproteobacteria</taxon>
        <taxon>Sphingomonadales</taxon>
        <taxon>Erythrobacteraceae</taxon>
        <taxon>Alteripontixanthobacter</taxon>
    </lineage>
</organism>
<gene>
    <name evidence="3" type="ORF">HME9302_00098</name>
</gene>
<evidence type="ECO:0000313" key="4">
    <source>
        <dbReference type="Proteomes" id="UP000253727"/>
    </source>
</evidence>
<dbReference type="RefSeq" id="WP_230079802.1">
    <property type="nucleotide sequence ID" value="NZ_QBKA01000002.1"/>
</dbReference>
<dbReference type="InterPro" id="IPR050708">
    <property type="entry name" value="T6SS_VgrG/RHS"/>
</dbReference>
<dbReference type="EMBL" id="QBKA01000002">
    <property type="protein sequence ID" value="RDC58922.1"/>
    <property type="molecule type" value="Genomic_DNA"/>
</dbReference>
<evidence type="ECO:0000256" key="1">
    <source>
        <dbReference type="ARBA" id="ARBA00022737"/>
    </source>
</evidence>
<dbReference type="InterPro" id="IPR022385">
    <property type="entry name" value="Rhs_assc_core"/>
</dbReference>
<dbReference type="NCBIfam" id="TIGR03696">
    <property type="entry name" value="Rhs_assc_core"/>
    <property type="match status" value="1"/>
</dbReference>
<protein>
    <recommendedName>
        <fullName evidence="2">Teneurin-like YD-shell domain-containing protein</fullName>
    </recommendedName>
</protein>
<keyword evidence="4" id="KW-1185">Reference proteome</keyword>
<accession>A0A369Q328</accession>
<dbReference type="InterPro" id="IPR056823">
    <property type="entry name" value="TEN-like_YD-shell"/>
</dbReference>
<keyword evidence="1" id="KW-0677">Repeat</keyword>
<dbReference type="PANTHER" id="PTHR32305">
    <property type="match status" value="1"/>
</dbReference>